<dbReference type="AlphaFoldDB" id="M2T113"/>
<name>M2T113_COCSN</name>
<reference evidence="4" key="2">
    <citation type="journal article" date="2013" name="PLoS Genet.">
        <title>Comparative genome structure, secondary metabolite, and effector coding capacity across Cochliobolus pathogens.</title>
        <authorList>
            <person name="Condon B.J."/>
            <person name="Leng Y."/>
            <person name="Wu D."/>
            <person name="Bushley K.E."/>
            <person name="Ohm R.A."/>
            <person name="Otillar R."/>
            <person name="Martin J."/>
            <person name="Schackwitz W."/>
            <person name="Grimwood J."/>
            <person name="MohdZainudin N."/>
            <person name="Xue C."/>
            <person name="Wang R."/>
            <person name="Manning V.A."/>
            <person name="Dhillon B."/>
            <person name="Tu Z.J."/>
            <person name="Steffenson B.J."/>
            <person name="Salamov A."/>
            <person name="Sun H."/>
            <person name="Lowry S."/>
            <person name="LaButti K."/>
            <person name="Han J."/>
            <person name="Copeland A."/>
            <person name="Lindquist E."/>
            <person name="Barry K."/>
            <person name="Schmutz J."/>
            <person name="Baker S.E."/>
            <person name="Ciuffetti L.M."/>
            <person name="Grigoriev I.V."/>
            <person name="Zhong S."/>
            <person name="Turgeon B.G."/>
        </authorList>
    </citation>
    <scope>NUCLEOTIDE SEQUENCE [LARGE SCALE GENOMIC DNA]</scope>
    <source>
        <strain evidence="4">ND90Pr / ATCC 201652</strain>
    </source>
</reference>
<dbReference type="RefSeq" id="XP_007695886.1">
    <property type="nucleotide sequence ID" value="XM_007697696.1"/>
</dbReference>
<feature type="region of interest" description="Disordered" evidence="1">
    <location>
        <begin position="1"/>
        <end position="95"/>
    </location>
</feature>
<keyword evidence="2" id="KW-0812">Transmembrane</keyword>
<feature type="compositionally biased region" description="Pro residues" evidence="1">
    <location>
        <begin position="24"/>
        <end position="35"/>
    </location>
</feature>
<dbReference type="Proteomes" id="UP000016934">
    <property type="component" value="Unassembled WGS sequence"/>
</dbReference>
<evidence type="ECO:0000256" key="2">
    <source>
        <dbReference type="SAM" id="Phobius"/>
    </source>
</evidence>
<dbReference type="KEGG" id="bsc:COCSADRAFT_156673"/>
<accession>M2T113</accession>
<keyword evidence="2" id="KW-1133">Transmembrane helix</keyword>
<evidence type="ECO:0000313" key="4">
    <source>
        <dbReference type="Proteomes" id="UP000016934"/>
    </source>
</evidence>
<protein>
    <submittedName>
        <fullName evidence="3">Uncharacterized protein</fullName>
    </submittedName>
</protein>
<sequence>MIFTPTFDFPLETISSRPTYLDPIPTPRPPPPPALPSYTSTPINPPPPAYTGQDTSAPSQAQQDTTPTAPLSVAATGEAQTAIPRTTPKPGVSTQLEAVSPRELEAGRTGTTMPEAWRKALVFLTFVIIMVLVGGALYGVVEILLL</sequence>
<dbReference type="EMBL" id="KB445638">
    <property type="protein sequence ID" value="EMD68220.1"/>
    <property type="molecule type" value="Genomic_DNA"/>
</dbReference>
<gene>
    <name evidence="3" type="ORF">COCSADRAFT_156673</name>
</gene>
<feature type="transmembrane region" description="Helical" evidence="2">
    <location>
        <begin position="120"/>
        <end position="141"/>
    </location>
</feature>
<dbReference type="OMA" id="TMPEAWR"/>
<feature type="compositionally biased region" description="Polar residues" evidence="1">
    <location>
        <begin position="52"/>
        <end position="69"/>
    </location>
</feature>
<proteinExistence type="predicted"/>
<organism evidence="3 4">
    <name type="scientific">Cochliobolus sativus (strain ND90Pr / ATCC 201652)</name>
    <name type="common">Common root rot and spot blotch fungus</name>
    <name type="synonym">Bipolaris sorokiniana</name>
    <dbReference type="NCBI Taxonomy" id="665912"/>
    <lineage>
        <taxon>Eukaryota</taxon>
        <taxon>Fungi</taxon>
        <taxon>Dikarya</taxon>
        <taxon>Ascomycota</taxon>
        <taxon>Pezizomycotina</taxon>
        <taxon>Dothideomycetes</taxon>
        <taxon>Pleosporomycetidae</taxon>
        <taxon>Pleosporales</taxon>
        <taxon>Pleosporineae</taxon>
        <taxon>Pleosporaceae</taxon>
        <taxon>Bipolaris</taxon>
    </lineage>
</organism>
<dbReference type="GeneID" id="19131776"/>
<reference evidence="3 4" key="1">
    <citation type="journal article" date="2012" name="PLoS Pathog.">
        <title>Diverse lifestyles and strategies of plant pathogenesis encoded in the genomes of eighteen Dothideomycetes fungi.</title>
        <authorList>
            <person name="Ohm R.A."/>
            <person name="Feau N."/>
            <person name="Henrissat B."/>
            <person name="Schoch C.L."/>
            <person name="Horwitz B.A."/>
            <person name="Barry K.W."/>
            <person name="Condon B.J."/>
            <person name="Copeland A.C."/>
            <person name="Dhillon B."/>
            <person name="Glaser F."/>
            <person name="Hesse C.N."/>
            <person name="Kosti I."/>
            <person name="LaButti K."/>
            <person name="Lindquist E.A."/>
            <person name="Lucas S."/>
            <person name="Salamov A.A."/>
            <person name="Bradshaw R.E."/>
            <person name="Ciuffetti L."/>
            <person name="Hamelin R.C."/>
            <person name="Kema G.H.J."/>
            <person name="Lawrence C."/>
            <person name="Scott J.A."/>
            <person name="Spatafora J.W."/>
            <person name="Turgeon B.G."/>
            <person name="de Wit P.J.G.M."/>
            <person name="Zhong S."/>
            <person name="Goodwin S.B."/>
            <person name="Grigoriev I.V."/>
        </authorList>
    </citation>
    <scope>NUCLEOTIDE SEQUENCE [LARGE SCALE GENOMIC DNA]</scope>
    <source>
        <strain evidence="4">ND90Pr / ATCC 201652</strain>
    </source>
</reference>
<keyword evidence="2" id="KW-0472">Membrane</keyword>
<dbReference type="HOGENOM" id="CLU_1777279_0_0_1"/>
<evidence type="ECO:0000256" key="1">
    <source>
        <dbReference type="SAM" id="MobiDB-lite"/>
    </source>
</evidence>
<evidence type="ECO:0000313" key="3">
    <source>
        <dbReference type="EMBL" id="EMD68220.1"/>
    </source>
</evidence>
<keyword evidence="4" id="KW-1185">Reference proteome</keyword>